<evidence type="ECO:0000256" key="9">
    <source>
        <dbReference type="ARBA" id="ARBA00023170"/>
    </source>
</evidence>
<dbReference type="GO" id="GO:0035556">
    <property type="term" value="P:intracellular signal transduction"/>
    <property type="evidence" value="ECO:0007669"/>
    <property type="project" value="InterPro"/>
</dbReference>
<dbReference type="InterPro" id="IPR000719">
    <property type="entry name" value="Prot_kinase_dom"/>
</dbReference>
<dbReference type="GO" id="GO:0004016">
    <property type="term" value="F:adenylate cyclase activity"/>
    <property type="evidence" value="ECO:0007669"/>
    <property type="project" value="TreeGrafter"/>
</dbReference>
<evidence type="ECO:0000256" key="10">
    <source>
        <dbReference type="ARBA" id="ARBA00023180"/>
    </source>
</evidence>
<comment type="catalytic activity">
    <reaction evidence="1 14">
        <text>GTP = 3',5'-cyclic GMP + diphosphate</text>
        <dbReference type="Rhea" id="RHEA:13665"/>
        <dbReference type="ChEBI" id="CHEBI:33019"/>
        <dbReference type="ChEBI" id="CHEBI:37565"/>
        <dbReference type="ChEBI" id="CHEBI:57746"/>
        <dbReference type="EC" id="4.6.1.2"/>
    </reaction>
</comment>
<dbReference type="GO" id="GO:0004383">
    <property type="term" value="F:guanylate cyclase activity"/>
    <property type="evidence" value="ECO:0007669"/>
    <property type="project" value="UniProtKB-EC"/>
</dbReference>
<dbReference type="InterPro" id="IPR050401">
    <property type="entry name" value="Cyclic_nucleotide_synthase"/>
</dbReference>
<dbReference type="Pfam" id="PF07714">
    <property type="entry name" value="PK_Tyr_Ser-Thr"/>
    <property type="match status" value="1"/>
</dbReference>
<keyword evidence="11 13" id="KW-0456">Lyase</keyword>
<proteinExistence type="inferred from homology"/>
<evidence type="ECO:0000256" key="4">
    <source>
        <dbReference type="ARBA" id="ARBA00022692"/>
    </source>
</evidence>
<evidence type="ECO:0000256" key="11">
    <source>
        <dbReference type="ARBA" id="ARBA00023239"/>
    </source>
</evidence>
<evidence type="ECO:0000259" key="17">
    <source>
        <dbReference type="PROSITE" id="PS50125"/>
    </source>
</evidence>
<dbReference type="InterPro" id="IPR001054">
    <property type="entry name" value="A/G_cyclase"/>
</dbReference>
<protein>
    <recommendedName>
        <fullName evidence="3 14">Guanylate cyclase</fullName>
        <ecNumber evidence="3 14">4.6.1.2</ecNumber>
    </recommendedName>
</protein>
<dbReference type="CDD" id="cd07302">
    <property type="entry name" value="CHD"/>
    <property type="match status" value="1"/>
</dbReference>
<evidence type="ECO:0000256" key="3">
    <source>
        <dbReference type="ARBA" id="ARBA00012202"/>
    </source>
</evidence>
<accession>A0A0K0E221</accession>
<organism evidence="19">
    <name type="scientific">Strongyloides stercoralis</name>
    <name type="common">Threadworm</name>
    <dbReference type="NCBI Taxonomy" id="6248"/>
    <lineage>
        <taxon>Eukaryota</taxon>
        <taxon>Metazoa</taxon>
        <taxon>Ecdysozoa</taxon>
        <taxon>Nematoda</taxon>
        <taxon>Chromadorea</taxon>
        <taxon>Rhabditida</taxon>
        <taxon>Tylenchina</taxon>
        <taxon>Panagrolaimomorpha</taxon>
        <taxon>Strongyloidoidea</taxon>
        <taxon>Strongyloididae</taxon>
        <taxon>Strongyloides</taxon>
    </lineage>
</organism>
<dbReference type="Pfam" id="PF00211">
    <property type="entry name" value="Guanylate_cyc"/>
    <property type="match status" value="1"/>
</dbReference>
<evidence type="ECO:0000256" key="2">
    <source>
        <dbReference type="ARBA" id="ARBA00004479"/>
    </source>
</evidence>
<dbReference type="PROSITE" id="PS50125">
    <property type="entry name" value="GUANYLATE_CYCLASE_2"/>
    <property type="match status" value="1"/>
</dbReference>
<dbReference type="InterPro" id="IPR029787">
    <property type="entry name" value="Nucleotide_cyclase"/>
</dbReference>
<keyword evidence="9" id="KW-0675">Receptor</keyword>
<keyword evidence="4 15" id="KW-0812">Transmembrane</keyword>
<evidence type="ECO:0000259" key="16">
    <source>
        <dbReference type="PROSITE" id="PS50011"/>
    </source>
</evidence>
<dbReference type="SMART" id="SM00044">
    <property type="entry name" value="CYCc"/>
    <property type="match status" value="1"/>
</dbReference>
<dbReference type="WBParaSite" id="SSTP_0000354100.1">
    <property type="protein sequence ID" value="SSTP_0000354100.1"/>
    <property type="gene ID" value="SSTP_0000354100"/>
</dbReference>
<evidence type="ECO:0000313" key="19">
    <source>
        <dbReference type="WBParaSite" id="SSTP_0000354100.1"/>
    </source>
</evidence>
<keyword evidence="12 14" id="KW-0141">cGMP biosynthesis</keyword>
<dbReference type="PANTHER" id="PTHR11920:SF495">
    <property type="entry name" value="RECEPTOR-TYPE GUANYLATE CYCLASE GCY-7"/>
    <property type="match status" value="1"/>
</dbReference>
<dbReference type="GO" id="GO:0007635">
    <property type="term" value="P:chemosensory behavior"/>
    <property type="evidence" value="ECO:0007669"/>
    <property type="project" value="UniProtKB-ARBA"/>
</dbReference>
<evidence type="ECO:0000256" key="12">
    <source>
        <dbReference type="ARBA" id="ARBA00023293"/>
    </source>
</evidence>
<evidence type="ECO:0000256" key="5">
    <source>
        <dbReference type="ARBA" id="ARBA00022729"/>
    </source>
</evidence>
<comment type="subcellular location">
    <subcellularLocation>
        <location evidence="2">Membrane</location>
        <topology evidence="2">Single-pass type I membrane protein</topology>
    </subcellularLocation>
</comment>
<keyword evidence="8 15" id="KW-0472">Membrane</keyword>
<dbReference type="InterPro" id="IPR001828">
    <property type="entry name" value="ANF_lig-bd_rcpt"/>
</dbReference>
<keyword evidence="6" id="KW-0547">Nucleotide-binding</keyword>
<evidence type="ECO:0000256" key="15">
    <source>
        <dbReference type="SAM" id="Phobius"/>
    </source>
</evidence>
<evidence type="ECO:0000256" key="6">
    <source>
        <dbReference type="ARBA" id="ARBA00022741"/>
    </source>
</evidence>
<evidence type="ECO:0000313" key="18">
    <source>
        <dbReference type="Proteomes" id="UP000035681"/>
    </source>
</evidence>
<dbReference type="GO" id="GO:0004672">
    <property type="term" value="F:protein kinase activity"/>
    <property type="evidence" value="ECO:0007669"/>
    <property type="project" value="InterPro"/>
</dbReference>
<sequence>MKNIIFLLFCIPFFYILTQINGIELKIGFLFNNITGYFDENVGFQRSAGVVGLALKRIQEEQLLPNVTNLTFYWDFDNCEESKASGQTYYFSKVVNIDFIFGPTCISSVIKASYVSRVYNSFLFVWGLVGGSQISNVNKFPNVISGLATYYSLSFAAFDFILQNNWTDIAFLAVPDENKRCNRMLGDFTIIMDNFFSDINLRFNLITSTPPTKGNYDNFMQVTKPYSRVIITCFDQDVWKRDFLLYLYDNGYNNNEWVHINLELRRRGFMENNVKSNGESTLFYKDSYNLNDGRDNDAFEMAKKMFIIDINSSQLLTEDFHNKALTDIKNWPFYCDYCDISSNVTSLSTYAVYLFEVVYLWANLLNNSFQVFGEEKVLANYTLLRENCNVTLYGTGNKIRYSKDCIRLADFIVKGLDKNEEEVSYINYSFTEQLEFDKIIMIPNDDNIMFENWDFTKPLNEPLCGYNSNKCPFNFFKEHFVESIIIIVVIGTIIIIILLIIIYVIYRIRKNSRAALTQWMVEHYKLVKRENNHIDKNQSFYSFHSGRTSKSSRNVTTKTDSNRFMYVYYESNLVVAEKHTVLFYEDKSEMKELTELFLLNHQNINKFYGMSIDGSLPLSIWKYCKRGSIFDILQTDNTIFDSFFLMCLINDIIDGLHYIHNSFIKFHGQLTSKNCLITDRWQIKLSNFNSKSLRMEEQISNEKKLWMAPEHIRNEDSLGSVEGDIYSLAIICSEIVGKTTPWDIEMKDDIIDEIIYLVKRGSTPPNRPEIVPHSNIEINSSFIILIKDCWREKPEDRPKINNVKRIVIAMRDKKKKNLMDHVFSVLESYAITLRDEVNSRTEEVLEEQRKSDLLLKRMLPAAVAEKLKLGKSVEPENFDSVTVFFADVVKFTILSSKCSPLQVINLVNELYTMFDNIIESLDVYKVETIGDGYLCVSGLPTRNGIMHGKEIALLSLGFMDACRKFKIPHLPNEKVSVRIGCNSGPCVAGVVGLSMPRYCLFGDTVNTASRMESNGKGGRIHISESYYKLLLEIGGFETEERGNVIIKGKGVMKTYWLNGKIDES</sequence>
<evidence type="ECO:0000256" key="1">
    <source>
        <dbReference type="ARBA" id="ARBA00001436"/>
    </source>
</evidence>
<dbReference type="InterPro" id="IPR018297">
    <property type="entry name" value="A/G_cyclase_CS"/>
</dbReference>
<dbReference type="CDD" id="cd06352">
    <property type="entry name" value="PBP1_NPR_GC-like"/>
    <property type="match status" value="1"/>
</dbReference>
<evidence type="ECO:0000256" key="13">
    <source>
        <dbReference type="RuleBase" id="RU000405"/>
    </source>
</evidence>
<feature type="domain" description="Guanylate cyclase" evidence="17">
    <location>
        <begin position="882"/>
        <end position="1012"/>
    </location>
</feature>
<dbReference type="Gene3D" id="3.40.50.2300">
    <property type="match status" value="1"/>
</dbReference>
<dbReference type="EC" id="4.6.1.2" evidence="3 14"/>
<dbReference type="Pfam" id="PF01094">
    <property type="entry name" value="ANF_receptor"/>
    <property type="match status" value="1"/>
</dbReference>
<dbReference type="GO" id="GO:0001653">
    <property type="term" value="F:peptide receptor activity"/>
    <property type="evidence" value="ECO:0007669"/>
    <property type="project" value="TreeGrafter"/>
</dbReference>
<evidence type="ECO:0000256" key="14">
    <source>
        <dbReference type="RuleBase" id="RU003431"/>
    </source>
</evidence>
<dbReference type="SUPFAM" id="SSF56112">
    <property type="entry name" value="Protein kinase-like (PK-like)"/>
    <property type="match status" value="1"/>
</dbReference>
<feature type="transmembrane region" description="Helical" evidence="15">
    <location>
        <begin position="484"/>
        <end position="506"/>
    </location>
</feature>
<comment type="similarity">
    <text evidence="13">Belongs to the adenylyl cyclase class-4/guanylyl cyclase family.</text>
</comment>
<dbReference type="Gene3D" id="3.30.70.1230">
    <property type="entry name" value="Nucleotide cyclase"/>
    <property type="match status" value="1"/>
</dbReference>
<dbReference type="SUPFAM" id="SSF55073">
    <property type="entry name" value="Nucleotide cyclase"/>
    <property type="match status" value="1"/>
</dbReference>
<dbReference type="InterPro" id="IPR028082">
    <property type="entry name" value="Peripla_BP_I"/>
</dbReference>
<dbReference type="AlphaFoldDB" id="A0A0K0E221"/>
<dbReference type="SUPFAM" id="SSF53822">
    <property type="entry name" value="Periplasmic binding protein-like I"/>
    <property type="match status" value="1"/>
</dbReference>
<reference evidence="19" key="1">
    <citation type="submission" date="2015-08" db="UniProtKB">
        <authorList>
            <consortium name="WormBaseParasite"/>
        </authorList>
    </citation>
    <scope>IDENTIFICATION</scope>
</reference>
<dbReference type="FunFam" id="3.30.70.1230:FF:000023">
    <property type="entry name" value="Guanylate cyclase"/>
    <property type="match status" value="1"/>
</dbReference>
<keyword evidence="7 15" id="KW-1133">Transmembrane helix</keyword>
<dbReference type="PROSITE" id="PS50011">
    <property type="entry name" value="PROTEIN_KINASE_DOM"/>
    <property type="match status" value="1"/>
</dbReference>
<dbReference type="InterPro" id="IPR001245">
    <property type="entry name" value="Ser-Thr/Tyr_kinase_cat_dom"/>
</dbReference>
<name>A0A0K0E221_STRER</name>
<keyword evidence="10" id="KW-0325">Glycoprotein</keyword>
<dbReference type="GO" id="GO:0006935">
    <property type="term" value="P:chemotaxis"/>
    <property type="evidence" value="ECO:0007669"/>
    <property type="project" value="UniProtKB-ARBA"/>
</dbReference>
<keyword evidence="18" id="KW-1185">Reference proteome</keyword>
<keyword evidence="5" id="KW-0732">Signal</keyword>
<evidence type="ECO:0000256" key="7">
    <source>
        <dbReference type="ARBA" id="ARBA00022989"/>
    </source>
</evidence>
<dbReference type="Gene3D" id="1.10.510.10">
    <property type="entry name" value="Transferase(Phosphotransferase) domain 1"/>
    <property type="match status" value="1"/>
</dbReference>
<dbReference type="PROSITE" id="PS00452">
    <property type="entry name" value="GUANYLATE_CYCLASE_1"/>
    <property type="match status" value="1"/>
</dbReference>
<dbReference type="InterPro" id="IPR011009">
    <property type="entry name" value="Kinase-like_dom_sf"/>
</dbReference>
<dbReference type="STRING" id="6248.A0A0K0E221"/>
<dbReference type="GO" id="GO:0005524">
    <property type="term" value="F:ATP binding"/>
    <property type="evidence" value="ECO:0007669"/>
    <property type="project" value="InterPro"/>
</dbReference>
<dbReference type="GO" id="GO:0007168">
    <property type="term" value="P:receptor guanylyl cyclase signaling pathway"/>
    <property type="evidence" value="ECO:0007669"/>
    <property type="project" value="TreeGrafter"/>
</dbReference>
<dbReference type="PANTHER" id="PTHR11920">
    <property type="entry name" value="GUANYLYL CYCLASE"/>
    <property type="match status" value="1"/>
</dbReference>
<dbReference type="GO" id="GO:0005886">
    <property type="term" value="C:plasma membrane"/>
    <property type="evidence" value="ECO:0007669"/>
    <property type="project" value="TreeGrafter"/>
</dbReference>
<evidence type="ECO:0000256" key="8">
    <source>
        <dbReference type="ARBA" id="ARBA00023136"/>
    </source>
</evidence>
<feature type="domain" description="Protein kinase" evidence="16">
    <location>
        <begin position="553"/>
        <end position="824"/>
    </location>
</feature>
<dbReference type="Proteomes" id="UP000035681">
    <property type="component" value="Unplaced"/>
</dbReference>
<dbReference type="WBParaSite" id="TCONS_00010523.p1">
    <property type="protein sequence ID" value="TCONS_00010523.p1"/>
    <property type="gene ID" value="XLOC_003753"/>
</dbReference>